<dbReference type="AlphaFoldDB" id="A0A2A4G757"/>
<evidence type="ECO:0000256" key="3">
    <source>
        <dbReference type="ARBA" id="ARBA00022519"/>
    </source>
</evidence>
<keyword evidence="7" id="KW-0812">Transmembrane</keyword>
<evidence type="ECO:0000256" key="4">
    <source>
        <dbReference type="ARBA" id="ARBA00022679"/>
    </source>
</evidence>
<dbReference type="RefSeq" id="WP_097442542.1">
    <property type="nucleotide sequence ID" value="NZ_NBWU01000004.1"/>
</dbReference>
<keyword evidence="3" id="KW-0997">Cell inner membrane</keyword>
<evidence type="ECO:0000256" key="2">
    <source>
        <dbReference type="ARBA" id="ARBA00022475"/>
    </source>
</evidence>
<dbReference type="GO" id="GO:0009247">
    <property type="term" value="P:glycolipid biosynthetic process"/>
    <property type="evidence" value="ECO:0007669"/>
    <property type="project" value="UniProtKB-ARBA"/>
</dbReference>
<evidence type="ECO:0000256" key="6">
    <source>
        <dbReference type="ARBA" id="ARBA00023315"/>
    </source>
</evidence>
<reference evidence="8 9" key="1">
    <citation type="submission" date="2017-04" db="EMBL/GenBank/DDBJ databases">
        <title>A new member of the family Flavobacteriaceae isolated from ascidians.</title>
        <authorList>
            <person name="Chen L."/>
        </authorList>
    </citation>
    <scope>NUCLEOTIDE SEQUENCE [LARGE SCALE GENOMIC DNA]</scope>
    <source>
        <strain evidence="8 9">HQA918</strain>
    </source>
</reference>
<dbReference type="Pfam" id="PF03279">
    <property type="entry name" value="Lip_A_acyltrans"/>
    <property type="match status" value="1"/>
</dbReference>
<evidence type="ECO:0000313" key="8">
    <source>
        <dbReference type="EMBL" id="PCE63826.1"/>
    </source>
</evidence>
<dbReference type="PANTHER" id="PTHR30606">
    <property type="entry name" value="LIPID A BIOSYNTHESIS LAUROYL ACYLTRANSFERASE"/>
    <property type="match status" value="1"/>
</dbReference>
<protein>
    <submittedName>
        <fullName evidence="8">Lipid A biosynthesis acyltransferase</fullName>
    </submittedName>
</protein>
<sequence>MQLLVFLVVYPLLWLVSILPFPIFYAVSDGIFFLIFHIVGYRKKVVMENLKLTLPNKSEAELKRIQKDFYRHMCDMFMEMIKTLSISNSEIEKRFALHNLELLHDLEKKKNIILVGGHYANWEWAVHMNDKVASDGYGIYKKINNVYFDKMVKGIRAKWGAQLILTHETVQKVTETEKQGKKAIFGMLSDQSPQMSKAYYWNKFMGVNVPIFTGAEFMARKLDLAVVFIKVEKVKRGYYQATFSTITESGATTVENEITDAIMAKVEAQIKEKPEHYLWTHKRWKHRGKTPMLPKK</sequence>
<accession>A0A2A4G757</accession>
<name>A0A2A4G757_9FLAO</name>
<dbReference type="GO" id="GO:0016746">
    <property type="term" value="F:acyltransferase activity"/>
    <property type="evidence" value="ECO:0007669"/>
    <property type="project" value="UniProtKB-KW"/>
</dbReference>
<dbReference type="PANTHER" id="PTHR30606:SF10">
    <property type="entry name" value="PHOSPHATIDYLINOSITOL MANNOSIDE ACYLTRANSFERASE"/>
    <property type="match status" value="1"/>
</dbReference>
<comment type="caution">
    <text evidence="8">The sequence shown here is derived from an EMBL/GenBank/DDBJ whole genome shotgun (WGS) entry which is preliminary data.</text>
</comment>
<evidence type="ECO:0000256" key="5">
    <source>
        <dbReference type="ARBA" id="ARBA00023136"/>
    </source>
</evidence>
<organism evidence="8 9">
    <name type="scientific">Sediminicola luteus</name>
    <dbReference type="NCBI Taxonomy" id="319238"/>
    <lineage>
        <taxon>Bacteria</taxon>
        <taxon>Pseudomonadati</taxon>
        <taxon>Bacteroidota</taxon>
        <taxon>Flavobacteriia</taxon>
        <taxon>Flavobacteriales</taxon>
        <taxon>Flavobacteriaceae</taxon>
        <taxon>Sediminicola</taxon>
    </lineage>
</organism>
<keyword evidence="2" id="KW-1003">Cell membrane</keyword>
<dbReference type="GO" id="GO:0005886">
    <property type="term" value="C:plasma membrane"/>
    <property type="evidence" value="ECO:0007669"/>
    <property type="project" value="UniProtKB-SubCell"/>
</dbReference>
<proteinExistence type="predicted"/>
<keyword evidence="9" id="KW-1185">Reference proteome</keyword>
<feature type="transmembrane region" description="Helical" evidence="7">
    <location>
        <begin position="12"/>
        <end position="39"/>
    </location>
</feature>
<evidence type="ECO:0000256" key="1">
    <source>
        <dbReference type="ARBA" id="ARBA00004533"/>
    </source>
</evidence>
<keyword evidence="7" id="KW-1133">Transmembrane helix</keyword>
<dbReference type="InterPro" id="IPR004960">
    <property type="entry name" value="LipA_acyltrans"/>
</dbReference>
<dbReference type="OrthoDB" id="9801955at2"/>
<dbReference type="PIRSF" id="PIRSF026649">
    <property type="entry name" value="MsbB"/>
    <property type="match status" value="1"/>
</dbReference>
<dbReference type="Proteomes" id="UP000219559">
    <property type="component" value="Unassembled WGS sequence"/>
</dbReference>
<dbReference type="CDD" id="cd07984">
    <property type="entry name" value="LPLAT_LABLAT-like"/>
    <property type="match status" value="1"/>
</dbReference>
<keyword evidence="6 8" id="KW-0012">Acyltransferase</keyword>
<keyword evidence="5 7" id="KW-0472">Membrane</keyword>
<keyword evidence="4 8" id="KW-0808">Transferase</keyword>
<gene>
    <name evidence="8" type="ORF">B7P33_11185</name>
</gene>
<evidence type="ECO:0000256" key="7">
    <source>
        <dbReference type="SAM" id="Phobius"/>
    </source>
</evidence>
<comment type="subcellular location">
    <subcellularLocation>
        <location evidence="1">Cell inner membrane</location>
    </subcellularLocation>
</comment>
<dbReference type="EMBL" id="NBWU01000004">
    <property type="protein sequence ID" value="PCE63826.1"/>
    <property type="molecule type" value="Genomic_DNA"/>
</dbReference>
<evidence type="ECO:0000313" key="9">
    <source>
        <dbReference type="Proteomes" id="UP000219559"/>
    </source>
</evidence>